<organism evidence="1 2">
    <name type="scientific">Gigaspora margarita</name>
    <dbReference type="NCBI Taxonomy" id="4874"/>
    <lineage>
        <taxon>Eukaryota</taxon>
        <taxon>Fungi</taxon>
        <taxon>Fungi incertae sedis</taxon>
        <taxon>Mucoromycota</taxon>
        <taxon>Glomeromycotina</taxon>
        <taxon>Glomeromycetes</taxon>
        <taxon>Diversisporales</taxon>
        <taxon>Gigasporaceae</taxon>
        <taxon>Gigaspora</taxon>
    </lineage>
</organism>
<evidence type="ECO:0000313" key="2">
    <source>
        <dbReference type="Proteomes" id="UP000789901"/>
    </source>
</evidence>
<dbReference type="PANTHER" id="PTHR46954:SF1">
    <property type="entry name" value="C2H2-TYPE DOMAIN-CONTAINING PROTEIN"/>
    <property type="match status" value="1"/>
</dbReference>
<protein>
    <submittedName>
        <fullName evidence="1">6654_t:CDS:1</fullName>
    </submittedName>
</protein>
<accession>A0ABN7VKI0</accession>
<dbReference type="PANTHER" id="PTHR46954">
    <property type="entry name" value="C2H2-TYPE DOMAIN-CONTAINING PROTEIN"/>
    <property type="match status" value="1"/>
</dbReference>
<reference evidence="1 2" key="1">
    <citation type="submission" date="2021-06" db="EMBL/GenBank/DDBJ databases">
        <authorList>
            <person name="Kallberg Y."/>
            <person name="Tangrot J."/>
            <person name="Rosling A."/>
        </authorList>
    </citation>
    <scope>NUCLEOTIDE SEQUENCE [LARGE SCALE GENOMIC DNA]</scope>
    <source>
        <strain evidence="1 2">120-4 pot B 10/14</strain>
    </source>
</reference>
<dbReference type="Proteomes" id="UP000789901">
    <property type="component" value="Unassembled WGS sequence"/>
</dbReference>
<dbReference type="EMBL" id="CAJVQB010015966">
    <property type="protein sequence ID" value="CAG8777658.1"/>
    <property type="molecule type" value="Genomic_DNA"/>
</dbReference>
<evidence type="ECO:0000313" key="1">
    <source>
        <dbReference type="EMBL" id="CAG8777658.1"/>
    </source>
</evidence>
<gene>
    <name evidence="1" type="ORF">GMARGA_LOCUS19279</name>
</gene>
<sequence>MANTAIDLVTVDACNSNRASTFTVASSSSISSVILPQLDNSDAIVKNAEATQQILECQQAIKMISNQDIKNELSSKIEADPRCHHYSAKVSLASVARTDMKQYVDEHYCLASVKAARVFAAVFASDTIVILQDDKTKIGLGIPAVGRTFKTMQSINKPVTVEDHDFSKRIYLLIDTNDSNTTLQSGQLAIFIRPEYFVGTSSLTHIADLLNLVNDQDFVSVLLKENDVRPIWIILVDRGPDENPKHFKNIIDAYNSMERSMASLSEKLASITLPIDEYSMHLNSQGNVVDEELAQRNFEFSGNRLYELWSRDDIYAILIFGGSKEMFLPSIAKGMNGHYIDPIYALQYFNKLKIPQYDSSCPSILKEMYQRLCCNKCVDETVNLNFRVAEDIVDHDLLEDEISNSCE</sequence>
<comment type="caution">
    <text evidence="1">The sequence shown here is derived from an EMBL/GenBank/DDBJ whole genome shotgun (WGS) entry which is preliminary data.</text>
</comment>
<name>A0ABN7VKI0_GIGMA</name>
<proteinExistence type="predicted"/>
<keyword evidence="2" id="KW-1185">Reference proteome</keyword>
<feature type="non-terminal residue" evidence="1">
    <location>
        <position position="407"/>
    </location>
</feature>